<comment type="caution">
    <text evidence="2">The sequence shown here is derived from an EMBL/GenBank/DDBJ whole genome shotgun (WGS) entry which is preliminary data.</text>
</comment>
<dbReference type="Gene3D" id="3.40.50.10140">
    <property type="entry name" value="Toll/interleukin-1 receptor homology (TIR) domain"/>
    <property type="match status" value="1"/>
</dbReference>
<name>A0ABU4V7Q0_9PSEU</name>
<dbReference type="InterPro" id="IPR000157">
    <property type="entry name" value="TIR_dom"/>
</dbReference>
<dbReference type="PROSITE" id="PS50104">
    <property type="entry name" value="TIR"/>
    <property type="match status" value="1"/>
</dbReference>
<dbReference type="InterPro" id="IPR035897">
    <property type="entry name" value="Toll_tir_struct_dom_sf"/>
</dbReference>
<keyword evidence="3" id="KW-1185">Reference proteome</keyword>
<proteinExistence type="predicted"/>
<dbReference type="SMART" id="SM00255">
    <property type="entry name" value="TIR"/>
    <property type="match status" value="1"/>
</dbReference>
<accession>A0ABU4V7Q0</accession>
<evidence type="ECO:0000313" key="3">
    <source>
        <dbReference type="Proteomes" id="UP001285352"/>
    </source>
</evidence>
<evidence type="ECO:0000313" key="2">
    <source>
        <dbReference type="EMBL" id="MDX8147820.1"/>
    </source>
</evidence>
<evidence type="ECO:0000259" key="1">
    <source>
        <dbReference type="PROSITE" id="PS50104"/>
    </source>
</evidence>
<dbReference type="Proteomes" id="UP001285352">
    <property type="component" value="Unassembled WGS sequence"/>
</dbReference>
<gene>
    <name evidence="2" type="ORF">SK854_37310</name>
</gene>
<dbReference type="RefSeq" id="WP_319979859.1">
    <property type="nucleotide sequence ID" value="NZ_JAXAVU010000014.1"/>
</dbReference>
<keyword evidence="2" id="KW-0675">Receptor</keyword>
<feature type="domain" description="TIR" evidence="1">
    <location>
        <begin position="4"/>
        <end position="137"/>
    </location>
</feature>
<sequence length="414" mass="45782">MSAVPPSVFISHSNLDQDRFVVAFAKALEDNGVRVWLDREEILPGDRIVERVFEQIDNSDAVIVVVSANTASSKWVREEIDASARRAIERDLTLICVRLDRAEVPATLSHTAWVGIDPSVDYSNQLERILRAIYRVPKRRPLGPVPDWVNTETSSPLLVDLRRAIRSGSGVNDVVRTALAAALDAVPPAQRLDNVPDRRIPAAVEEHLLRCDGAMSELLAITAVAVHDDDVARGGLWTSVLAQVLERQPYPALLVSYAIGVAAVAARHDELVHTVLSRDLRTLVPYRVVEPHVAELLPKWRGARPHGALSAHIRSVVRPHFRELTSDREFDRAFDGFELLRSLLELHHAGVAPSLGEFAYRLARGETAVLDGVTDRLRTGSPALLAGAFDGDVANVEKAVRQLESTVRMRYRRS</sequence>
<reference evidence="2 3" key="1">
    <citation type="submission" date="2023-11" db="EMBL/GenBank/DDBJ databases">
        <title>Lentzea sokolovensis, sp. nov., Lentzea kristufkii, sp. nov., and Lentzea miocenensis, sp. nov., rare actinobacteria from Sokolov Coal Basin, Miocene lacustrine sediment, Czech Republic.</title>
        <authorList>
            <person name="Lara A."/>
            <person name="Kotroba L."/>
            <person name="Nouioui I."/>
            <person name="Neumann-Schaal M."/>
            <person name="Mast Y."/>
            <person name="Chronakova A."/>
        </authorList>
    </citation>
    <scope>NUCLEOTIDE SEQUENCE [LARGE SCALE GENOMIC DNA]</scope>
    <source>
        <strain evidence="2 3">BCCO 10_0061</strain>
    </source>
</reference>
<dbReference type="EMBL" id="JAXAVU010000014">
    <property type="protein sequence ID" value="MDX8147820.1"/>
    <property type="molecule type" value="Genomic_DNA"/>
</dbReference>
<organism evidence="2 3">
    <name type="scientific">Lentzea sokolovensis</name>
    <dbReference type="NCBI Taxonomy" id="3095429"/>
    <lineage>
        <taxon>Bacteria</taxon>
        <taxon>Bacillati</taxon>
        <taxon>Actinomycetota</taxon>
        <taxon>Actinomycetes</taxon>
        <taxon>Pseudonocardiales</taxon>
        <taxon>Pseudonocardiaceae</taxon>
        <taxon>Lentzea</taxon>
    </lineage>
</organism>
<dbReference type="SUPFAM" id="SSF52200">
    <property type="entry name" value="Toll/Interleukin receptor TIR domain"/>
    <property type="match status" value="1"/>
</dbReference>
<protein>
    <submittedName>
        <fullName evidence="2">Toll/interleukin-1 receptor domain-containing protein</fullName>
    </submittedName>
</protein>
<dbReference type="Pfam" id="PF13676">
    <property type="entry name" value="TIR_2"/>
    <property type="match status" value="1"/>
</dbReference>